<evidence type="ECO:0000256" key="3">
    <source>
        <dbReference type="ARBA" id="ARBA00004663"/>
    </source>
</evidence>
<feature type="transmembrane region" description="Helical" evidence="19">
    <location>
        <begin position="26"/>
        <end position="47"/>
    </location>
</feature>
<comment type="catalytic activity">
    <reaction evidence="17 19">
        <text>alpha-ribazole + adenosylcob(III)inamide-GDP = adenosylcob(III)alamin + GMP + H(+)</text>
        <dbReference type="Rhea" id="RHEA:16049"/>
        <dbReference type="ChEBI" id="CHEBI:10329"/>
        <dbReference type="ChEBI" id="CHEBI:15378"/>
        <dbReference type="ChEBI" id="CHEBI:18408"/>
        <dbReference type="ChEBI" id="CHEBI:58115"/>
        <dbReference type="ChEBI" id="CHEBI:60487"/>
        <dbReference type="EC" id="2.7.8.26"/>
    </reaction>
</comment>
<dbReference type="GO" id="GO:0009236">
    <property type="term" value="P:cobalamin biosynthetic process"/>
    <property type="evidence" value="ECO:0007669"/>
    <property type="project" value="UniProtKB-UniRule"/>
</dbReference>
<dbReference type="GO" id="GO:0008818">
    <property type="term" value="F:cobalamin 5'-phosphate synthase activity"/>
    <property type="evidence" value="ECO:0007669"/>
    <property type="project" value="UniProtKB-UniRule"/>
</dbReference>
<dbReference type="InterPro" id="IPR003805">
    <property type="entry name" value="CobS"/>
</dbReference>
<evidence type="ECO:0000256" key="16">
    <source>
        <dbReference type="ARBA" id="ARBA00032853"/>
    </source>
</evidence>
<evidence type="ECO:0000256" key="15">
    <source>
        <dbReference type="ARBA" id="ARBA00032605"/>
    </source>
</evidence>
<evidence type="ECO:0000313" key="20">
    <source>
        <dbReference type="EMBL" id="PVY59284.1"/>
    </source>
</evidence>
<dbReference type="GO" id="GO:0005886">
    <property type="term" value="C:plasma membrane"/>
    <property type="evidence" value="ECO:0007669"/>
    <property type="project" value="UniProtKB-SubCell"/>
</dbReference>
<evidence type="ECO:0000256" key="10">
    <source>
        <dbReference type="ARBA" id="ARBA00022692"/>
    </source>
</evidence>
<keyword evidence="13 19" id="KW-0472">Membrane</keyword>
<evidence type="ECO:0000256" key="5">
    <source>
        <dbReference type="ARBA" id="ARBA00013200"/>
    </source>
</evidence>
<evidence type="ECO:0000313" key="21">
    <source>
        <dbReference type="Proteomes" id="UP000245778"/>
    </source>
</evidence>
<feature type="transmembrane region" description="Helical" evidence="19">
    <location>
        <begin position="103"/>
        <end position="123"/>
    </location>
</feature>
<dbReference type="Proteomes" id="UP000245778">
    <property type="component" value="Unassembled WGS sequence"/>
</dbReference>
<evidence type="ECO:0000256" key="4">
    <source>
        <dbReference type="ARBA" id="ARBA00010561"/>
    </source>
</evidence>
<gene>
    <name evidence="19" type="primary">cobS</name>
    <name evidence="20" type="ORF">C7373_102267</name>
</gene>
<evidence type="ECO:0000256" key="18">
    <source>
        <dbReference type="ARBA" id="ARBA00049504"/>
    </source>
</evidence>
<keyword evidence="9 19" id="KW-0808">Transferase</keyword>
<comment type="cofactor">
    <cofactor evidence="1 19">
        <name>Mg(2+)</name>
        <dbReference type="ChEBI" id="CHEBI:18420"/>
    </cofactor>
</comment>
<dbReference type="PANTHER" id="PTHR34148">
    <property type="entry name" value="ADENOSYLCOBINAMIDE-GDP RIBAZOLETRANSFERASE"/>
    <property type="match status" value="1"/>
</dbReference>
<evidence type="ECO:0000256" key="14">
    <source>
        <dbReference type="ARBA" id="ARBA00025228"/>
    </source>
</evidence>
<dbReference type="EC" id="2.7.8.26" evidence="5 19"/>
<dbReference type="PANTHER" id="PTHR34148:SF1">
    <property type="entry name" value="ADENOSYLCOBINAMIDE-GDP RIBAZOLETRANSFERASE"/>
    <property type="match status" value="1"/>
</dbReference>
<evidence type="ECO:0000256" key="12">
    <source>
        <dbReference type="ARBA" id="ARBA00022989"/>
    </source>
</evidence>
<evidence type="ECO:0000256" key="11">
    <source>
        <dbReference type="ARBA" id="ARBA00022842"/>
    </source>
</evidence>
<evidence type="ECO:0000256" key="7">
    <source>
        <dbReference type="ARBA" id="ARBA00022475"/>
    </source>
</evidence>
<feature type="transmembrane region" description="Helical" evidence="19">
    <location>
        <begin position="177"/>
        <end position="195"/>
    </location>
</feature>
<keyword evidence="7 19" id="KW-1003">Cell membrane</keyword>
<keyword evidence="11 19" id="KW-0460">Magnesium</keyword>
<comment type="subcellular location">
    <subcellularLocation>
        <location evidence="2 19">Cell membrane</location>
        <topology evidence="2 19">Multi-pass membrane protein</topology>
    </subcellularLocation>
</comment>
<evidence type="ECO:0000256" key="8">
    <source>
        <dbReference type="ARBA" id="ARBA00022573"/>
    </source>
</evidence>
<keyword evidence="12 19" id="KW-1133">Transmembrane helix</keyword>
<accession>A0A2U1CED6</accession>
<comment type="catalytic activity">
    <reaction evidence="18 19">
        <text>alpha-ribazole 5'-phosphate + adenosylcob(III)inamide-GDP = adenosylcob(III)alamin 5'-phosphate + GMP + H(+)</text>
        <dbReference type="Rhea" id="RHEA:23560"/>
        <dbReference type="ChEBI" id="CHEBI:15378"/>
        <dbReference type="ChEBI" id="CHEBI:57918"/>
        <dbReference type="ChEBI" id="CHEBI:58115"/>
        <dbReference type="ChEBI" id="CHEBI:60487"/>
        <dbReference type="ChEBI" id="CHEBI:60493"/>
        <dbReference type="EC" id="2.7.8.26"/>
    </reaction>
</comment>
<dbReference type="GeneID" id="93229397"/>
<keyword evidence="8 19" id="KW-0169">Cobalamin biosynthesis</keyword>
<name>A0A2U1CED6_9FIRM</name>
<protein>
    <recommendedName>
        <fullName evidence="6 19">Adenosylcobinamide-GDP ribazoletransferase</fullName>
        <ecNumber evidence="5 19">2.7.8.26</ecNumber>
    </recommendedName>
    <alternativeName>
        <fullName evidence="16 19">Cobalamin synthase</fullName>
    </alternativeName>
    <alternativeName>
        <fullName evidence="15 19">Cobalamin-5'-phosphate synthase</fullName>
    </alternativeName>
</protein>
<feature type="transmembrane region" description="Helical" evidence="19">
    <location>
        <begin position="229"/>
        <end position="247"/>
    </location>
</feature>
<dbReference type="UniPathway" id="UPA00148">
    <property type="reaction ID" value="UER00238"/>
</dbReference>
<proteinExistence type="inferred from homology"/>
<comment type="similarity">
    <text evidence="4 19">Belongs to the CobS family.</text>
</comment>
<keyword evidence="10 19" id="KW-0812">Transmembrane</keyword>
<evidence type="ECO:0000256" key="6">
    <source>
        <dbReference type="ARBA" id="ARBA00015850"/>
    </source>
</evidence>
<evidence type="ECO:0000256" key="19">
    <source>
        <dbReference type="HAMAP-Rule" id="MF_00719"/>
    </source>
</evidence>
<comment type="function">
    <text evidence="14 19">Joins adenosylcobinamide-GDP and alpha-ribazole to generate adenosylcobalamin (Ado-cobalamin). Also synthesizes adenosylcobalamin 5'-phosphate from adenosylcobinamide-GDP and alpha-ribazole 5'-phosphate.</text>
</comment>
<comment type="caution">
    <text evidence="20">The sequence shown here is derived from an EMBL/GenBank/DDBJ whole genome shotgun (WGS) entry which is preliminary data.</text>
</comment>
<dbReference type="EMBL" id="QEKK01000002">
    <property type="protein sequence ID" value="PVY59284.1"/>
    <property type="molecule type" value="Genomic_DNA"/>
</dbReference>
<reference evidence="20 21" key="1">
    <citation type="submission" date="2018-04" db="EMBL/GenBank/DDBJ databases">
        <title>Genomic Encyclopedia of Type Strains, Phase IV (KMG-IV): sequencing the most valuable type-strain genomes for metagenomic binning, comparative biology and taxonomic classification.</title>
        <authorList>
            <person name="Goeker M."/>
        </authorList>
    </citation>
    <scope>NUCLEOTIDE SEQUENCE [LARGE SCALE GENOMIC DNA]</scope>
    <source>
        <strain evidence="20 21">DSM 26588</strain>
    </source>
</reference>
<dbReference type="OrthoDB" id="9794626at2"/>
<evidence type="ECO:0000256" key="1">
    <source>
        <dbReference type="ARBA" id="ARBA00001946"/>
    </source>
</evidence>
<dbReference type="GO" id="GO:0051073">
    <property type="term" value="F:adenosylcobinamide-GDP ribazoletransferase activity"/>
    <property type="evidence" value="ECO:0007669"/>
    <property type="project" value="UniProtKB-UniRule"/>
</dbReference>
<dbReference type="HAMAP" id="MF_00719">
    <property type="entry name" value="CobS"/>
    <property type="match status" value="1"/>
</dbReference>
<evidence type="ECO:0000256" key="9">
    <source>
        <dbReference type="ARBA" id="ARBA00022679"/>
    </source>
</evidence>
<dbReference type="AlphaFoldDB" id="A0A2U1CED6"/>
<dbReference type="Pfam" id="PF02654">
    <property type="entry name" value="CobS"/>
    <property type="match status" value="1"/>
</dbReference>
<comment type="pathway">
    <text evidence="3 19">Cofactor biosynthesis; adenosylcobalamin biosynthesis; adenosylcobalamin from cob(II)yrinate a,c-diamide: step 7/7.</text>
</comment>
<organism evidence="20 21">
    <name type="scientific">Intestinimonas butyriciproducens</name>
    <dbReference type="NCBI Taxonomy" id="1297617"/>
    <lineage>
        <taxon>Bacteria</taxon>
        <taxon>Bacillati</taxon>
        <taxon>Bacillota</taxon>
        <taxon>Clostridia</taxon>
        <taxon>Eubacteriales</taxon>
        <taxon>Intestinimonas</taxon>
    </lineage>
</organism>
<evidence type="ECO:0000256" key="13">
    <source>
        <dbReference type="ARBA" id="ARBA00023136"/>
    </source>
</evidence>
<dbReference type="RefSeq" id="WP_058117633.1">
    <property type="nucleotide sequence ID" value="NZ_CAMREZ010000002.1"/>
</dbReference>
<evidence type="ECO:0000256" key="2">
    <source>
        <dbReference type="ARBA" id="ARBA00004651"/>
    </source>
</evidence>
<evidence type="ECO:0000256" key="17">
    <source>
        <dbReference type="ARBA" id="ARBA00048623"/>
    </source>
</evidence>
<sequence length="255" mass="27646">MRSLWIAVAMYSKLPVPQVEWDRKSLSWALCFFPVVGVVIGLLLGLWLELCALLDIGPWLRAAGALLLPVAVSGAIHLDGFCDTADALGSHQPREKKLEILKDSHTGAFAIICCCLYLITFFAVWCEAEPAGGTFWVLCLGPALSRSLSGLAACSWPNARGSGLLATFTQPMDAKRARVVLVLWVIGCCAGMLWLDLWAGAFTVAGALLSFLYYRVMSTRQFGGVTGDLAGFFLQICECAMVLQVVLAQRIEVLL</sequence>